<evidence type="ECO:0000313" key="1">
    <source>
        <dbReference type="EMBL" id="CAI6364530.1"/>
    </source>
</evidence>
<dbReference type="Proteomes" id="UP001160148">
    <property type="component" value="Unassembled WGS sequence"/>
</dbReference>
<protein>
    <submittedName>
        <fullName evidence="1">Uncharacterized protein</fullName>
    </submittedName>
</protein>
<organism evidence="1 2">
    <name type="scientific">Macrosiphum euphorbiae</name>
    <name type="common">potato aphid</name>
    <dbReference type="NCBI Taxonomy" id="13131"/>
    <lineage>
        <taxon>Eukaryota</taxon>
        <taxon>Metazoa</taxon>
        <taxon>Ecdysozoa</taxon>
        <taxon>Arthropoda</taxon>
        <taxon>Hexapoda</taxon>
        <taxon>Insecta</taxon>
        <taxon>Pterygota</taxon>
        <taxon>Neoptera</taxon>
        <taxon>Paraneoptera</taxon>
        <taxon>Hemiptera</taxon>
        <taxon>Sternorrhyncha</taxon>
        <taxon>Aphidomorpha</taxon>
        <taxon>Aphidoidea</taxon>
        <taxon>Aphididae</taxon>
        <taxon>Macrosiphini</taxon>
        <taxon>Macrosiphum</taxon>
    </lineage>
</organism>
<accession>A0AAV0X879</accession>
<sequence>MALAYLAWEQIFLEERVLIVGRRLERRILRDGQNPFELPNDEFMGAFRLSQQLVINIIDALRTQEYSPKKIHVM</sequence>
<dbReference type="AlphaFoldDB" id="A0AAV0X879"/>
<proteinExistence type="predicted"/>
<keyword evidence="2" id="KW-1185">Reference proteome</keyword>
<gene>
    <name evidence="1" type="ORF">MEUPH1_LOCUS19344</name>
</gene>
<comment type="caution">
    <text evidence="1">The sequence shown here is derived from an EMBL/GenBank/DDBJ whole genome shotgun (WGS) entry which is preliminary data.</text>
</comment>
<dbReference type="EMBL" id="CARXXK010000004">
    <property type="protein sequence ID" value="CAI6364530.1"/>
    <property type="molecule type" value="Genomic_DNA"/>
</dbReference>
<reference evidence="1 2" key="1">
    <citation type="submission" date="2023-01" db="EMBL/GenBank/DDBJ databases">
        <authorList>
            <person name="Whitehead M."/>
        </authorList>
    </citation>
    <scope>NUCLEOTIDE SEQUENCE [LARGE SCALE GENOMIC DNA]</scope>
</reference>
<evidence type="ECO:0000313" key="2">
    <source>
        <dbReference type="Proteomes" id="UP001160148"/>
    </source>
</evidence>
<name>A0AAV0X879_9HEMI</name>